<feature type="compositionally biased region" description="Basic and acidic residues" evidence="1">
    <location>
        <begin position="260"/>
        <end position="288"/>
    </location>
</feature>
<feature type="compositionally biased region" description="Basic and acidic residues" evidence="1">
    <location>
        <begin position="185"/>
        <end position="195"/>
    </location>
</feature>
<feature type="compositionally biased region" description="Polar residues" evidence="1">
    <location>
        <begin position="138"/>
        <end position="155"/>
    </location>
</feature>
<feature type="compositionally biased region" description="Polar residues" evidence="1">
    <location>
        <begin position="71"/>
        <end position="94"/>
    </location>
</feature>
<dbReference type="Proteomes" id="UP000694865">
    <property type="component" value="Unplaced"/>
</dbReference>
<evidence type="ECO:0000313" key="3">
    <source>
        <dbReference type="RefSeq" id="XP_002735103.1"/>
    </source>
</evidence>
<dbReference type="RefSeq" id="XP_002735103.1">
    <property type="nucleotide sequence ID" value="XM_002735057.2"/>
</dbReference>
<dbReference type="GeneID" id="100376572"/>
<feature type="compositionally biased region" description="Basic and acidic residues" evidence="1">
    <location>
        <begin position="58"/>
        <end position="70"/>
    </location>
</feature>
<keyword evidence="2" id="KW-1185">Reference proteome</keyword>
<feature type="compositionally biased region" description="Polar residues" evidence="1">
    <location>
        <begin position="7"/>
        <end position="44"/>
    </location>
</feature>
<sequence length="438" mass="47001">MAEVSAELSTDSENVRPQSDNTSSDNVADNTSEEVTFWTVSGNEIFNVDVLQDSEGMETEKTTNNEKSIDNNDITENSKDNNATPEKSNDNNNMPEKPDDSQSSEKDNTQSEDVLEENMDPHVRDSTPETLSADESDCNNVSPVGLLQSKSSPNFSIYKKDPAVKAVKQSRLDAISQRLTQLQSGEKKQPEESENFKVPSDLPPGTIVVEPAEVPMDMDQGRPLSGNSKIDVSVTPSLNASNVDGGNTDKNADSVVNDSVSKETDKSEQETSKHDNTVKDNQVTEKEIISSSGNTTEETKKKGWADMVDDYSDLAAAYGLGSNLNDSTVDKGDMAGALSSSISHPLTVQTSSASQMGMNLPVTANSGVGYISVPQLYGHSNSTASALFPSPVQLQPPPQQLLTTAQNQLLSALQAPPAIYNPKIPNSTVIPRDGEPKS</sequence>
<accession>A0ABM0GQJ4</accession>
<feature type="region of interest" description="Disordered" evidence="1">
    <location>
        <begin position="1"/>
        <end position="156"/>
    </location>
</feature>
<evidence type="ECO:0000313" key="2">
    <source>
        <dbReference type="Proteomes" id="UP000694865"/>
    </source>
</evidence>
<gene>
    <name evidence="3" type="primary">LOC100376572</name>
</gene>
<feature type="compositionally biased region" description="Basic and acidic residues" evidence="1">
    <location>
        <begin position="96"/>
        <end position="109"/>
    </location>
</feature>
<reference evidence="3" key="1">
    <citation type="submission" date="2025-08" db="UniProtKB">
        <authorList>
            <consortium name="RefSeq"/>
        </authorList>
    </citation>
    <scope>IDENTIFICATION</scope>
    <source>
        <tissue evidence="3">Testes</tissue>
    </source>
</reference>
<evidence type="ECO:0000256" key="1">
    <source>
        <dbReference type="SAM" id="MobiDB-lite"/>
    </source>
</evidence>
<feature type="compositionally biased region" description="Polar residues" evidence="1">
    <location>
        <begin position="225"/>
        <end position="259"/>
    </location>
</feature>
<protein>
    <submittedName>
        <fullName evidence="3">Myb-like protein X-like</fullName>
    </submittedName>
</protein>
<proteinExistence type="predicted"/>
<organism evidence="2 3">
    <name type="scientific">Saccoglossus kowalevskii</name>
    <name type="common">Acorn worm</name>
    <dbReference type="NCBI Taxonomy" id="10224"/>
    <lineage>
        <taxon>Eukaryota</taxon>
        <taxon>Metazoa</taxon>
        <taxon>Hemichordata</taxon>
        <taxon>Enteropneusta</taxon>
        <taxon>Harrimaniidae</taxon>
        <taxon>Saccoglossus</taxon>
    </lineage>
</organism>
<feature type="region of interest" description="Disordered" evidence="1">
    <location>
        <begin position="179"/>
        <end position="302"/>
    </location>
</feature>
<name>A0ABM0GQJ4_SACKO</name>